<gene>
    <name evidence="2" type="ORF">SCHPADRAFT_879050</name>
</gene>
<dbReference type="PANTHER" id="PTHR13318">
    <property type="entry name" value="PARTNER OF PAIRED, ISOFORM B-RELATED"/>
    <property type="match status" value="1"/>
</dbReference>
<dbReference type="InterPro" id="IPR032675">
    <property type="entry name" value="LRR_dom_sf"/>
</dbReference>
<protein>
    <recommendedName>
        <fullName evidence="4">RNI-like protein</fullName>
    </recommendedName>
</protein>
<name>A0A0H2RDY2_9AGAM</name>
<feature type="region of interest" description="Disordered" evidence="1">
    <location>
        <begin position="358"/>
        <end position="380"/>
    </location>
</feature>
<feature type="region of interest" description="Disordered" evidence="1">
    <location>
        <begin position="151"/>
        <end position="180"/>
    </location>
</feature>
<dbReference type="EMBL" id="KQ086046">
    <property type="protein sequence ID" value="KLO09757.1"/>
    <property type="molecule type" value="Genomic_DNA"/>
</dbReference>
<accession>A0A0H2RDY2</accession>
<evidence type="ECO:0000256" key="1">
    <source>
        <dbReference type="SAM" id="MobiDB-lite"/>
    </source>
</evidence>
<feature type="region of interest" description="Disordered" evidence="1">
    <location>
        <begin position="290"/>
        <end position="317"/>
    </location>
</feature>
<dbReference type="Gene3D" id="3.80.10.10">
    <property type="entry name" value="Ribonuclease Inhibitor"/>
    <property type="match status" value="1"/>
</dbReference>
<dbReference type="Proteomes" id="UP000053477">
    <property type="component" value="Unassembled WGS sequence"/>
</dbReference>
<dbReference type="STRING" id="27342.A0A0H2RDY2"/>
<organism evidence="2 3">
    <name type="scientific">Schizopora paradoxa</name>
    <dbReference type="NCBI Taxonomy" id="27342"/>
    <lineage>
        <taxon>Eukaryota</taxon>
        <taxon>Fungi</taxon>
        <taxon>Dikarya</taxon>
        <taxon>Basidiomycota</taxon>
        <taxon>Agaricomycotina</taxon>
        <taxon>Agaricomycetes</taxon>
        <taxon>Hymenochaetales</taxon>
        <taxon>Schizoporaceae</taxon>
        <taxon>Schizopora</taxon>
    </lineage>
</organism>
<evidence type="ECO:0000313" key="2">
    <source>
        <dbReference type="EMBL" id="KLO09757.1"/>
    </source>
</evidence>
<dbReference type="InParanoid" id="A0A0H2RDY2"/>
<feature type="compositionally biased region" description="Low complexity" evidence="1">
    <location>
        <begin position="158"/>
        <end position="169"/>
    </location>
</feature>
<dbReference type="GO" id="GO:0019005">
    <property type="term" value="C:SCF ubiquitin ligase complex"/>
    <property type="evidence" value="ECO:0007669"/>
    <property type="project" value="TreeGrafter"/>
</dbReference>
<dbReference type="AlphaFoldDB" id="A0A0H2RDY2"/>
<proteinExistence type="predicted"/>
<reference evidence="2 3" key="1">
    <citation type="submission" date="2015-04" db="EMBL/GenBank/DDBJ databases">
        <title>Complete genome sequence of Schizopora paradoxa KUC8140, a cosmopolitan wood degrader in East Asia.</title>
        <authorList>
            <consortium name="DOE Joint Genome Institute"/>
            <person name="Min B."/>
            <person name="Park H."/>
            <person name="Jang Y."/>
            <person name="Kim J.-J."/>
            <person name="Kim K.H."/>
            <person name="Pangilinan J."/>
            <person name="Lipzen A."/>
            <person name="Riley R."/>
            <person name="Grigoriev I.V."/>
            <person name="Spatafora J.W."/>
            <person name="Choi I.-G."/>
        </authorList>
    </citation>
    <scope>NUCLEOTIDE SEQUENCE [LARGE SCALE GENOMIC DNA]</scope>
    <source>
        <strain evidence="2 3">KUC8140</strain>
    </source>
</reference>
<evidence type="ECO:0000313" key="3">
    <source>
        <dbReference type="Proteomes" id="UP000053477"/>
    </source>
</evidence>
<evidence type="ECO:0008006" key="4">
    <source>
        <dbReference type="Google" id="ProtNLM"/>
    </source>
</evidence>
<dbReference type="SUPFAM" id="SSF52047">
    <property type="entry name" value="RNI-like"/>
    <property type="match status" value="1"/>
</dbReference>
<keyword evidence="3" id="KW-1185">Reference proteome</keyword>
<dbReference type="OrthoDB" id="9994419at2759"/>
<dbReference type="GO" id="GO:0031146">
    <property type="term" value="P:SCF-dependent proteasomal ubiquitin-dependent protein catabolic process"/>
    <property type="evidence" value="ECO:0007669"/>
    <property type="project" value="TreeGrafter"/>
</dbReference>
<sequence>MSFSCVDQYPPELLFSICAAVFHAGVPAAIPSLDPVVVSTSESPTALPSSQPPSHWPEAVARKTLANLCLVNHAFYEAAKPWLWRKIEVRLPQSWMAFLDEIIGNDDELSEEQVGQSIQSAAKFMLAMTPSPVTDDEMARKLQECLLAELGGPNSSIPPELLSPPASREPSPRRLRAKSKSPARWNLIRSINDAVQNVLMMEQDASGAFYVPTMNDPHPGRHVRHIDFNHFRTIGMRRSIGEGETGRFVTGDRLENILKETPNLTAFGATEYMDGALNLSVLKELFLRGSPSRGRGRPSRGRSLTIELPGDTEEMDRERRKDYKDLVAVDLTGCVSAIFYSALREFVTSYIIAEDEESDASDSEGRGSRRSRSSSRSRRDPLVFPGLQRLGLLGVKSIQPDILHPFILAFPSLTHLDISCTRVTPDLLAALGSSNSVRLQSLSIARCTRLTGDSIEDFLVYGKAAVELEQLNIYGDLTFPSPLSSDNLKAIVEQSPCFKSGNMSYLDLSSSPVTTETLKALGAQPKLRSLGLSYIPSLPLASIASFVRDYAPNVEVLSIISTTPELSASKPFKATMALHTTLVQPLCVPPISLNFSFSLSGTSTPSADQEAPAPPTKLRVLELSLTLLNSLGAGAGTWRIVRSKGGRGWYVDVAAGWCASEGDSSVLKRNLPKAHPLRVELEKLADANGNVSSGVGWHARKMEVLHGLGLLGREDGLYGAVSFAYQG</sequence>